<dbReference type="PANTHER" id="PTHR31157:SF1">
    <property type="entry name" value="SCP DOMAIN-CONTAINING PROTEIN"/>
    <property type="match status" value="1"/>
</dbReference>
<feature type="region of interest" description="Disordered" evidence="1">
    <location>
        <begin position="29"/>
        <end position="52"/>
    </location>
</feature>
<dbReference type="PANTHER" id="PTHR31157">
    <property type="entry name" value="SCP DOMAIN-CONTAINING PROTEIN"/>
    <property type="match status" value="1"/>
</dbReference>
<dbReference type="InterPro" id="IPR035940">
    <property type="entry name" value="CAP_sf"/>
</dbReference>
<accession>A0ABS7SJV2</accession>
<gene>
    <name evidence="4" type="ORF">I4X03_004335</name>
</gene>
<dbReference type="InterPro" id="IPR014044">
    <property type="entry name" value="CAP_dom"/>
</dbReference>
<evidence type="ECO:0000256" key="1">
    <source>
        <dbReference type="SAM" id="MobiDB-lite"/>
    </source>
</evidence>
<reference evidence="4 5" key="2">
    <citation type="submission" date="2021-08" db="EMBL/GenBank/DDBJ databases">
        <title>Massilia sp. R798.</title>
        <authorList>
            <person name="Baek J.H."/>
            <person name="Jung H.S."/>
            <person name="Kim K.R."/>
            <person name="Jeon C.O."/>
        </authorList>
    </citation>
    <scope>NUCLEOTIDE SEQUENCE [LARGE SCALE GENOMIC DNA]</scope>
    <source>
        <strain evidence="4 5">R798</strain>
    </source>
</reference>
<evidence type="ECO:0000313" key="5">
    <source>
        <dbReference type="Proteomes" id="UP000809349"/>
    </source>
</evidence>
<protein>
    <submittedName>
        <fullName evidence="4">CAP domain-containing protein</fullName>
    </submittedName>
</protein>
<dbReference type="Proteomes" id="UP000809349">
    <property type="component" value="Unassembled WGS sequence"/>
</dbReference>
<proteinExistence type="predicted"/>
<feature type="compositionally biased region" description="Low complexity" evidence="1">
    <location>
        <begin position="31"/>
        <end position="41"/>
    </location>
</feature>
<dbReference type="RefSeq" id="WP_223466084.1">
    <property type="nucleotide sequence ID" value="NZ_JAFBIL020000001.1"/>
</dbReference>
<dbReference type="EMBL" id="JAFBIL020000001">
    <property type="protein sequence ID" value="MBZ2206485.1"/>
    <property type="molecule type" value="Genomic_DNA"/>
</dbReference>
<sequence>MSTLHRWKLNTAGLVAVLALAACGGGGGGDSPAPAAAVTPASAPPTALPQEPGAPTLLNNVPQDGMNWINYRRAQAGMPVLTRNELLDRAAAGHSEYQKANNIVSHEQTVGKPGFTGVTQGDRMLAAGYIYNTSTYAYGEVISATSSGSGFYMAEELITAIYHRFVIFEPKFKEIGTGSARTSAGYTYFTTNFAATSGYGPGIGSRNLVTWPFNGQVKVATNFFSDYEAPDPVPNLNEVGYPVSVHADIDVNVVVQTFTMRPRNGSDLETRLIKAGENTSARSSPAAAIVPLAVLKANTIYDVTFTGTLNGIPTTKTWFFTTK</sequence>
<dbReference type="CDD" id="cd05379">
    <property type="entry name" value="CAP_bacterial"/>
    <property type="match status" value="1"/>
</dbReference>
<dbReference type="SUPFAM" id="SSF55797">
    <property type="entry name" value="PR-1-like"/>
    <property type="match status" value="1"/>
</dbReference>
<dbReference type="Pfam" id="PF00188">
    <property type="entry name" value="CAP"/>
    <property type="match status" value="1"/>
</dbReference>
<dbReference type="Gene3D" id="3.40.33.10">
    <property type="entry name" value="CAP"/>
    <property type="match status" value="1"/>
</dbReference>
<keyword evidence="2" id="KW-0732">Signal</keyword>
<evidence type="ECO:0000259" key="3">
    <source>
        <dbReference type="Pfam" id="PF00188"/>
    </source>
</evidence>
<feature type="chain" id="PRO_5047213330" evidence="2">
    <location>
        <begin position="22"/>
        <end position="323"/>
    </location>
</feature>
<evidence type="ECO:0000256" key="2">
    <source>
        <dbReference type="SAM" id="SignalP"/>
    </source>
</evidence>
<feature type="domain" description="SCP" evidence="3">
    <location>
        <begin position="69"/>
        <end position="193"/>
    </location>
</feature>
<comment type="caution">
    <text evidence="4">The sequence shown here is derived from an EMBL/GenBank/DDBJ whole genome shotgun (WGS) entry which is preliminary data.</text>
</comment>
<dbReference type="PROSITE" id="PS51257">
    <property type="entry name" value="PROKAR_LIPOPROTEIN"/>
    <property type="match status" value="1"/>
</dbReference>
<evidence type="ECO:0000313" key="4">
    <source>
        <dbReference type="EMBL" id="MBZ2206485.1"/>
    </source>
</evidence>
<feature type="signal peptide" evidence="2">
    <location>
        <begin position="1"/>
        <end position="21"/>
    </location>
</feature>
<keyword evidence="5" id="KW-1185">Reference proteome</keyword>
<organism evidence="4 5">
    <name type="scientific">Massilia soli</name>
    <dbReference type="NCBI Taxonomy" id="2792854"/>
    <lineage>
        <taxon>Bacteria</taxon>
        <taxon>Pseudomonadati</taxon>
        <taxon>Pseudomonadota</taxon>
        <taxon>Betaproteobacteria</taxon>
        <taxon>Burkholderiales</taxon>
        <taxon>Oxalobacteraceae</taxon>
        <taxon>Telluria group</taxon>
        <taxon>Massilia</taxon>
    </lineage>
</organism>
<reference evidence="4 5" key="1">
    <citation type="submission" date="2021-01" db="EMBL/GenBank/DDBJ databases">
        <authorList>
            <person name="Ruan W."/>
            <person name="Khan S.A."/>
            <person name="Jeon C.O."/>
        </authorList>
    </citation>
    <scope>NUCLEOTIDE SEQUENCE [LARGE SCALE GENOMIC DNA]</scope>
    <source>
        <strain evidence="4 5">R798</strain>
    </source>
</reference>
<name>A0ABS7SJV2_9BURK</name>